<accession>A0A0Q3HUH7</accession>
<dbReference type="EMBL" id="LLYZ01000004">
    <property type="protein sequence ID" value="KQK26463.1"/>
    <property type="molecule type" value="Genomic_DNA"/>
</dbReference>
<dbReference type="STRING" id="452084.AR438_05770"/>
<proteinExistence type="predicted"/>
<evidence type="ECO:0000313" key="2">
    <source>
        <dbReference type="EMBL" id="KQK26463.1"/>
    </source>
</evidence>
<keyword evidence="1" id="KW-1133">Transmembrane helix</keyword>
<sequence>MDWNFEDFLQKAESVDHEAEIIPITKVKPSFPKWFWMAASVVIIFSIGLIFNYIQNAEVNNQSKLVENEIQKQKSDFINENHEHQTQVAVLNSDSISGSKKDSIFEENTLAETDVLDKILSKRSRIKKETKPRYVQNSDIKNIKDSTGYRGSYVIVNGKRIDNMEEAINVTKYSLQVVANNVNQALEQPKVMDNVEY</sequence>
<protein>
    <submittedName>
        <fullName evidence="2">Uncharacterized protein</fullName>
    </submittedName>
</protein>
<keyword evidence="1" id="KW-0812">Transmembrane</keyword>
<evidence type="ECO:0000313" key="3">
    <source>
        <dbReference type="Proteomes" id="UP000051682"/>
    </source>
</evidence>
<organism evidence="2 3">
    <name type="scientific">Chryseobacterium aquaticum</name>
    <dbReference type="NCBI Taxonomy" id="452084"/>
    <lineage>
        <taxon>Bacteria</taxon>
        <taxon>Pseudomonadati</taxon>
        <taxon>Bacteroidota</taxon>
        <taxon>Flavobacteriia</taxon>
        <taxon>Flavobacteriales</taxon>
        <taxon>Weeksellaceae</taxon>
        <taxon>Chryseobacterium group</taxon>
        <taxon>Chryseobacterium</taxon>
    </lineage>
</organism>
<evidence type="ECO:0000256" key="1">
    <source>
        <dbReference type="SAM" id="Phobius"/>
    </source>
</evidence>
<keyword evidence="1" id="KW-0472">Membrane</keyword>
<reference evidence="2 3" key="1">
    <citation type="submission" date="2015-10" db="EMBL/GenBank/DDBJ databases">
        <title>Chryseobacterium aquaticum genome.</title>
        <authorList>
            <person name="Newman J.D."/>
            <person name="Ferguson M.B."/>
            <person name="Miller J.R."/>
        </authorList>
    </citation>
    <scope>NUCLEOTIDE SEQUENCE [LARGE SCALE GENOMIC DNA]</scope>
    <source>
        <strain evidence="2 3">KCTC 12483</strain>
    </source>
</reference>
<feature type="transmembrane region" description="Helical" evidence="1">
    <location>
        <begin position="34"/>
        <end position="54"/>
    </location>
</feature>
<keyword evidence="3" id="KW-1185">Reference proteome</keyword>
<dbReference type="AlphaFoldDB" id="A0A0Q3HUH7"/>
<comment type="caution">
    <text evidence="2">The sequence shown here is derived from an EMBL/GenBank/DDBJ whole genome shotgun (WGS) entry which is preliminary data.</text>
</comment>
<gene>
    <name evidence="2" type="ORF">AR438_05770</name>
</gene>
<dbReference type="Proteomes" id="UP000051682">
    <property type="component" value="Unassembled WGS sequence"/>
</dbReference>
<name>A0A0Q3HUH7_9FLAO</name>